<evidence type="ECO:0000313" key="2">
    <source>
        <dbReference type="Proteomes" id="UP000001307"/>
    </source>
</evidence>
<accession>E4XFW6</accession>
<protein>
    <submittedName>
        <fullName evidence="1">Uncharacterized protein</fullName>
    </submittedName>
</protein>
<gene>
    <name evidence="1" type="ORF">GSOID_T00010373001</name>
</gene>
<dbReference type="InParanoid" id="E4XFW6"/>
<dbReference type="AlphaFoldDB" id="E4XFW6"/>
<evidence type="ECO:0000313" key="1">
    <source>
        <dbReference type="EMBL" id="CBY24506.1"/>
    </source>
</evidence>
<organism evidence="1">
    <name type="scientific">Oikopleura dioica</name>
    <name type="common">Tunicate</name>
    <dbReference type="NCBI Taxonomy" id="34765"/>
    <lineage>
        <taxon>Eukaryota</taxon>
        <taxon>Metazoa</taxon>
        <taxon>Chordata</taxon>
        <taxon>Tunicata</taxon>
        <taxon>Appendicularia</taxon>
        <taxon>Copelata</taxon>
        <taxon>Oikopleuridae</taxon>
        <taxon>Oikopleura</taxon>
    </lineage>
</organism>
<keyword evidence="2" id="KW-1185">Reference proteome</keyword>
<proteinExistence type="predicted"/>
<name>E4XFW6_OIKDI</name>
<reference evidence="1" key="1">
    <citation type="journal article" date="2010" name="Science">
        <title>Plasticity of animal genome architecture unmasked by rapid evolution of a pelagic tunicate.</title>
        <authorList>
            <person name="Denoeud F."/>
            <person name="Henriet S."/>
            <person name="Mungpakdee S."/>
            <person name="Aury J.M."/>
            <person name="Da Silva C."/>
            <person name="Brinkmann H."/>
            <person name="Mikhaleva J."/>
            <person name="Olsen L.C."/>
            <person name="Jubin C."/>
            <person name="Canestro C."/>
            <person name="Bouquet J.M."/>
            <person name="Danks G."/>
            <person name="Poulain J."/>
            <person name="Campsteijn C."/>
            <person name="Adamski M."/>
            <person name="Cross I."/>
            <person name="Yadetie F."/>
            <person name="Muffato M."/>
            <person name="Louis A."/>
            <person name="Butcher S."/>
            <person name="Tsagkogeorga G."/>
            <person name="Konrad A."/>
            <person name="Singh S."/>
            <person name="Jensen M.F."/>
            <person name="Cong E.H."/>
            <person name="Eikeseth-Otteraa H."/>
            <person name="Noel B."/>
            <person name="Anthouard V."/>
            <person name="Porcel B.M."/>
            <person name="Kachouri-Lafond R."/>
            <person name="Nishino A."/>
            <person name="Ugolini M."/>
            <person name="Chourrout P."/>
            <person name="Nishida H."/>
            <person name="Aasland R."/>
            <person name="Huzurbazar S."/>
            <person name="Westhof E."/>
            <person name="Delsuc F."/>
            <person name="Lehrach H."/>
            <person name="Reinhardt R."/>
            <person name="Weissenbach J."/>
            <person name="Roy S.W."/>
            <person name="Artiguenave F."/>
            <person name="Postlethwait J.H."/>
            <person name="Manak J.R."/>
            <person name="Thompson E.M."/>
            <person name="Jaillon O."/>
            <person name="Du Pasquier L."/>
            <person name="Boudinot P."/>
            <person name="Liberles D.A."/>
            <person name="Volff J.N."/>
            <person name="Philippe H."/>
            <person name="Lenhard B."/>
            <person name="Roest Crollius H."/>
            <person name="Wincker P."/>
            <person name="Chourrout D."/>
        </authorList>
    </citation>
    <scope>NUCLEOTIDE SEQUENCE [LARGE SCALE GENOMIC DNA]</scope>
</reference>
<dbReference type="EMBL" id="FN653046">
    <property type="protein sequence ID" value="CBY24506.1"/>
    <property type="molecule type" value="Genomic_DNA"/>
</dbReference>
<sequence length="150" mass="17162">MMKRTADEGPDGTPLEKKVNAMDSLDIGASGSCMSSLPQYRLGTIASSEELDGRVNEFSKARLVDLLEAEKKIKSESLQRAEVAEKKLAEKKAFYRIVRSWWKEFSSELGRLTNQPVNLTYHFPTEEEVQKEYEENDNDEALRVFGKRLR</sequence>
<dbReference type="Proteomes" id="UP000001307">
    <property type="component" value="Unassembled WGS sequence"/>
</dbReference>